<reference evidence="2 3" key="1">
    <citation type="submission" date="2019-07" db="EMBL/GenBank/DDBJ databases">
        <title>Whole genome shotgun sequence of Actinotalea fermentans NBRC 105374.</title>
        <authorList>
            <person name="Hosoyama A."/>
            <person name="Uohara A."/>
            <person name="Ohji S."/>
            <person name="Ichikawa N."/>
        </authorList>
    </citation>
    <scope>NUCLEOTIDE SEQUENCE [LARGE SCALE GENOMIC DNA]</scope>
    <source>
        <strain evidence="2 3">NBRC 105374</strain>
    </source>
</reference>
<dbReference type="Proteomes" id="UP000321484">
    <property type="component" value="Unassembled WGS sequence"/>
</dbReference>
<organism evidence="2 3">
    <name type="scientific">Actinotalea fermentans</name>
    <dbReference type="NCBI Taxonomy" id="43671"/>
    <lineage>
        <taxon>Bacteria</taxon>
        <taxon>Bacillati</taxon>
        <taxon>Actinomycetota</taxon>
        <taxon>Actinomycetes</taxon>
        <taxon>Micrococcales</taxon>
        <taxon>Cellulomonadaceae</taxon>
        <taxon>Actinotalea</taxon>
    </lineage>
</organism>
<dbReference type="PANTHER" id="PTHR34385">
    <property type="entry name" value="D-ALANYL-D-ALANINE CARBOXYPEPTIDASE"/>
    <property type="match status" value="1"/>
</dbReference>
<dbReference type="InterPro" id="IPR052179">
    <property type="entry name" value="DD-CPase-like"/>
</dbReference>
<dbReference type="CDD" id="cd14846">
    <property type="entry name" value="Peptidase_M15_like"/>
    <property type="match status" value="1"/>
</dbReference>
<dbReference type="EMBL" id="BJYK01000004">
    <property type="protein sequence ID" value="GEN79772.1"/>
    <property type="molecule type" value="Genomic_DNA"/>
</dbReference>
<dbReference type="AlphaFoldDB" id="A0A511YX57"/>
<keyword evidence="3" id="KW-1185">Reference proteome</keyword>
<dbReference type="Pfam" id="PF02557">
    <property type="entry name" value="VanY"/>
    <property type="match status" value="1"/>
</dbReference>
<name>A0A511YX57_9CELL</name>
<accession>A0A511YX57</accession>
<feature type="domain" description="D-alanyl-D-alanine carboxypeptidase-like core" evidence="1">
    <location>
        <begin position="54"/>
        <end position="142"/>
    </location>
</feature>
<dbReference type="InterPro" id="IPR003709">
    <property type="entry name" value="VanY-like_core_dom"/>
</dbReference>
<comment type="caution">
    <text evidence="2">The sequence shown here is derived from an EMBL/GenBank/DDBJ whole genome shotgun (WGS) entry which is preliminary data.</text>
</comment>
<dbReference type="PANTHER" id="PTHR34385:SF1">
    <property type="entry name" value="PEPTIDOGLYCAN L-ALANYL-D-GLUTAMATE ENDOPEPTIDASE CWLK"/>
    <property type="match status" value="1"/>
</dbReference>
<evidence type="ECO:0000313" key="3">
    <source>
        <dbReference type="Proteomes" id="UP000321484"/>
    </source>
</evidence>
<dbReference type="Gene3D" id="3.30.1380.10">
    <property type="match status" value="1"/>
</dbReference>
<dbReference type="SUPFAM" id="SSF55166">
    <property type="entry name" value="Hedgehog/DD-peptidase"/>
    <property type="match status" value="1"/>
</dbReference>
<dbReference type="GO" id="GO:0008233">
    <property type="term" value="F:peptidase activity"/>
    <property type="evidence" value="ECO:0007669"/>
    <property type="project" value="InterPro"/>
</dbReference>
<proteinExistence type="predicted"/>
<sequence length="175" mass="18602">MTFLVLASVVGVGAWQAWGPASRALGLEGLGLEGPGAGAPWSDPPEPSPTPTALDAGLAQRFADAQAAAAAEGVPLTLTSGWRSADEQQRLVDEAVVTYGSVEEAHRWVLPPEKSAHVAGLAIDVGPVEGARWLEERAAGFGLCRTYQNEWWHFEPARPDGTCPEPYVDSSWGWQ</sequence>
<dbReference type="GO" id="GO:0006508">
    <property type="term" value="P:proteolysis"/>
    <property type="evidence" value="ECO:0007669"/>
    <property type="project" value="InterPro"/>
</dbReference>
<dbReference type="InterPro" id="IPR009045">
    <property type="entry name" value="Zn_M74/Hedgehog-like"/>
</dbReference>
<evidence type="ECO:0000259" key="1">
    <source>
        <dbReference type="Pfam" id="PF02557"/>
    </source>
</evidence>
<evidence type="ECO:0000313" key="2">
    <source>
        <dbReference type="EMBL" id="GEN79772.1"/>
    </source>
</evidence>
<gene>
    <name evidence="2" type="ORF">AFE02nite_15060</name>
</gene>
<protein>
    <recommendedName>
        <fullName evidence="1">D-alanyl-D-alanine carboxypeptidase-like core domain-containing protein</fullName>
    </recommendedName>
</protein>